<evidence type="ECO:0008006" key="6">
    <source>
        <dbReference type="Google" id="ProtNLM"/>
    </source>
</evidence>
<proteinExistence type="predicted"/>
<dbReference type="AlphaFoldDB" id="A0A7S3AMY0"/>
<dbReference type="Pfam" id="PF01549">
    <property type="entry name" value="ShK"/>
    <property type="match status" value="1"/>
</dbReference>
<dbReference type="SUPFAM" id="SSF47473">
    <property type="entry name" value="EF-hand"/>
    <property type="match status" value="1"/>
</dbReference>
<dbReference type="PROSITE" id="PS50222">
    <property type="entry name" value="EF_HAND_2"/>
    <property type="match status" value="2"/>
</dbReference>
<evidence type="ECO:0000256" key="2">
    <source>
        <dbReference type="SAM" id="SignalP"/>
    </source>
</evidence>
<evidence type="ECO:0000256" key="1">
    <source>
        <dbReference type="ARBA" id="ARBA00022837"/>
    </source>
</evidence>
<dbReference type="InterPro" id="IPR018247">
    <property type="entry name" value="EF_Hand_1_Ca_BS"/>
</dbReference>
<sequence>MAGRVLLILGMICAIARIECYRECTDRHELCPQWSMQGECERNPTYMSIWCESSCTVCAPHVHEAFEDIDLDNSTKITGDELHKWMYMVLQSQMEHAQEARKDGEESEEDWQKNYDAEVKAAALSMRESEDAGIEPSQFRTEFETVDIDKDGFVSYEEAMAEIDGRFEETINLPQEEKMPDEEKETFMANLMKDMNLMKKYEGAKYKAADLDGDGKQNIPEFIYNRMKPMPEYDELLHDAEHDAKRELAEIDSNGDGEVDYDEWEKHHERLHVLTHPMHLRELIVAKKDALAPPKDEL</sequence>
<dbReference type="Pfam" id="PF13202">
    <property type="entry name" value="EF-hand_5"/>
    <property type="match status" value="2"/>
</dbReference>
<accession>A0A7S3AMY0</accession>
<dbReference type="Gene3D" id="1.10.238.10">
    <property type="entry name" value="EF-hand"/>
    <property type="match status" value="2"/>
</dbReference>
<reference evidence="5" key="1">
    <citation type="submission" date="2021-01" db="EMBL/GenBank/DDBJ databases">
        <authorList>
            <person name="Corre E."/>
            <person name="Pelletier E."/>
            <person name="Niang G."/>
            <person name="Scheremetjew M."/>
            <person name="Finn R."/>
            <person name="Kale V."/>
            <person name="Holt S."/>
            <person name="Cochrane G."/>
            <person name="Meng A."/>
            <person name="Brown T."/>
            <person name="Cohen L."/>
        </authorList>
    </citation>
    <scope>NUCLEOTIDE SEQUENCE</scope>
    <source>
        <strain evidence="5">CCMP281</strain>
    </source>
</reference>
<organism evidence="5">
    <name type="scientific">Haptolina ericina</name>
    <dbReference type="NCBI Taxonomy" id="156174"/>
    <lineage>
        <taxon>Eukaryota</taxon>
        <taxon>Haptista</taxon>
        <taxon>Haptophyta</taxon>
        <taxon>Prymnesiophyceae</taxon>
        <taxon>Prymnesiales</taxon>
        <taxon>Prymnesiaceae</taxon>
        <taxon>Haptolina</taxon>
    </lineage>
</organism>
<gene>
    <name evidence="5" type="ORF">HERI1096_LOCUS10471</name>
</gene>
<dbReference type="SMART" id="SM00054">
    <property type="entry name" value="EFh"/>
    <property type="match status" value="3"/>
</dbReference>
<feature type="signal peptide" evidence="2">
    <location>
        <begin position="1"/>
        <end position="20"/>
    </location>
</feature>
<dbReference type="GO" id="GO:0005509">
    <property type="term" value="F:calcium ion binding"/>
    <property type="evidence" value="ECO:0007669"/>
    <property type="project" value="InterPro"/>
</dbReference>
<keyword evidence="2" id="KW-0732">Signal</keyword>
<feature type="domain" description="EF-hand" evidence="3">
    <location>
        <begin position="57"/>
        <end position="92"/>
    </location>
</feature>
<evidence type="ECO:0000259" key="4">
    <source>
        <dbReference type="PROSITE" id="PS51670"/>
    </source>
</evidence>
<evidence type="ECO:0000313" key="5">
    <source>
        <dbReference type="EMBL" id="CAE0109811.1"/>
    </source>
</evidence>
<dbReference type="PROSITE" id="PS00018">
    <property type="entry name" value="EF_HAND_1"/>
    <property type="match status" value="1"/>
</dbReference>
<dbReference type="PROSITE" id="PS51670">
    <property type="entry name" value="SHKT"/>
    <property type="match status" value="1"/>
</dbReference>
<keyword evidence="1" id="KW-0106">Calcium</keyword>
<name>A0A7S3AMY0_9EUKA</name>
<feature type="domain" description="EF-hand" evidence="3">
    <location>
        <begin position="239"/>
        <end position="274"/>
    </location>
</feature>
<evidence type="ECO:0000259" key="3">
    <source>
        <dbReference type="PROSITE" id="PS50222"/>
    </source>
</evidence>
<dbReference type="SMART" id="SM00254">
    <property type="entry name" value="ShKT"/>
    <property type="match status" value="1"/>
</dbReference>
<dbReference type="InterPro" id="IPR003582">
    <property type="entry name" value="ShKT_dom"/>
</dbReference>
<feature type="chain" id="PRO_5031002708" description="ShKT domain-containing protein" evidence="2">
    <location>
        <begin position="21"/>
        <end position="298"/>
    </location>
</feature>
<dbReference type="InterPro" id="IPR002048">
    <property type="entry name" value="EF_hand_dom"/>
</dbReference>
<dbReference type="EMBL" id="HBHX01018857">
    <property type="protein sequence ID" value="CAE0109811.1"/>
    <property type="molecule type" value="Transcribed_RNA"/>
</dbReference>
<protein>
    <recommendedName>
        <fullName evidence="6">ShKT domain-containing protein</fullName>
    </recommendedName>
</protein>
<feature type="domain" description="ShKT" evidence="4">
    <location>
        <begin position="24"/>
        <end position="58"/>
    </location>
</feature>
<dbReference type="InterPro" id="IPR011992">
    <property type="entry name" value="EF-hand-dom_pair"/>
</dbReference>